<dbReference type="InterPro" id="IPR009875">
    <property type="entry name" value="PilZ_domain"/>
</dbReference>
<comment type="caution">
    <text evidence="3">The sequence shown here is derived from an EMBL/GenBank/DDBJ whole genome shotgun (WGS) entry which is preliminary data.</text>
</comment>
<gene>
    <name evidence="3" type="ORF">FB380_001408</name>
    <name evidence="2" type="ORF">GCM10011589_03800</name>
</gene>
<evidence type="ECO:0000313" key="4">
    <source>
        <dbReference type="Proteomes" id="UP000552836"/>
    </source>
</evidence>
<reference evidence="3 4" key="3">
    <citation type="submission" date="2020-02" db="EMBL/GenBank/DDBJ databases">
        <title>Sequencing the genomes of 1000 actinobacteria strains.</title>
        <authorList>
            <person name="Klenk H.-P."/>
        </authorList>
    </citation>
    <scope>NUCLEOTIDE SEQUENCE [LARGE SCALE GENOMIC DNA]</scope>
    <source>
        <strain evidence="3 4">DSM 45201</strain>
    </source>
</reference>
<sequence>MAAGSAGDDRPEVNTVVDLELAEQATALLSWVREAGPDQLVLVAGQDDERRPVRLAADEALTVVWKGADGLRALPVEFVAVRLGGPEPLWEVRPTGPTVRAQRRDAVRSALVVPVCVTLPGGDLAGATLDLSEGGCRCAVEARPGVRAEVGTVVPVALQLDGERIRTEAEVVRALPLAGERVQLSLRFIGLGERQEDRIRALVFAELREQRRRGLL</sequence>
<dbReference type="Gene3D" id="2.40.10.220">
    <property type="entry name" value="predicted glycosyltransferase like domains"/>
    <property type="match status" value="1"/>
</dbReference>
<dbReference type="Proteomes" id="UP000648663">
    <property type="component" value="Unassembled WGS sequence"/>
</dbReference>
<evidence type="ECO:0000313" key="3">
    <source>
        <dbReference type="EMBL" id="NIH66962.1"/>
    </source>
</evidence>
<evidence type="ECO:0000313" key="2">
    <source>
        <dbReference type="EMBL" id="GGL50719.1"/>
    </source>
</evidence>
<dbReference type="AlphaFoldDB" id="A0A846LLH8"/>
<dbReference type="Proteomes" id="UP000552836">
    <property type="component" value="Unassembled WGS sequence"/>
</dbReference>
<feature type="domain" description="PilZ" evidence="1">
    <location>
        <begin position="102"/>
        <end position="205"/>
    </location>
</feature>
<dbReference type="EMBL" id="BMMI01000001">
    <property type="protein sequence ID" value="GGL50719.1"/>
    <property type="molecule type" value="Genomic_DNA"/>
</dbReference>
<dbReference type="GO" id="GO:0035438">
    <property type="term" value="F:cyclic-di-GMP binding"/>
    <property type="evidence" value="ECO:0007669"/>
    <property type="project" value="InterPro"/>
</dbReference>
<organism evidence="3 4">
    <name type="scientific">Modestobacter marinus</name>
    <dbReference type="NCBI Taxonomy" id="477641"/>
    <lineage>
        <taxon>Bacteria</taxon>
        <taxon>Bacillati</taxon>
        <taxon>Actinomycetota</taxon>
        <taxon>Actinomycetes</taxon>
        <taxon>Geodermatophilales</taxon>
        <taxon>Geodermatophilaceae</taxon>
        <taxon>Modestobacter</taxon>
    </lineage>
</organism>
<dbReference type="SUPFAM" id="SSF141371">
    <property type="entry name" value="PilZ domain-like"/>
    <property type="match status" value="1"/>
</dbReference>
<dbReference type="Pfam" id="PF07238">
    <property type="entry name" value="PilZ"/>
    <property type="match status" value="1"/>
</dbReference>
<protein>
    <recommendedName>
        <fullName evidence="1">PilZ domain-containing protein</fullName>
    </recommendedName>
</protein>
<proteinExistence type="predicted"/>
<keyword evidence="5" id="KW-1185">Reference proteome</keyword>
<name>A0A846LLH8_9ACTN</name>
<reference evidence="2" key="1">
    <citation type="journal article" date="2014" name="Int. J. Syst. Evol. Microbiol.">
        <title>Complete genome of a new Firmicutes species belonging to the dominant human colonic microbiota ('Ruminococcus bicirculans') reveals two chromosomes and a selective capacity to utilize plant glucans.</title>
        <authorList>
            <consortium name="NISC Comparative Sequencing Program"/>
            <person name="Wegmann U."/>
            <person name="Louis P."/>
            <person name="Goesmann A."/>
            <person name="Henrissat B."/>
            <person name="Duncan S.H."/>
            <person name="Flint H.J."/>
        </authorList>
    </citation>
    <scope>NUCLEOTIDE SEQUENCE</scope>
    <source>
        <strain evidence="2">CGMCC 4.5581</strain>
    </source>
</reference>
<reference evidence="5" key="2">
    <citation type="journal article" date="2019" name="Int. J. Syst. Evol. Microbiol.">
        <title>The Global Catalogue of Microorganisms (GCM) 10K type strain sequencing project: providing services to taxonomists for standard genome sequencing and annotation.</title>
        <authorList>
            <consortium name="The Broad Institute Genomics Platform"/>
            <consortium name="The Broad Institute Genome Sequencing Center for Infectious Disease"/>
            <person name="Wu L."/>
            <person name="Ma J."/>
        </authorList>
    </citation>
    <scope>NUCLEOTIDE SEQUENCE [LARGE SCALE GENOMIC DNA]</scope>
    <source>
        <strain evidence="5">CGMCC 4.5581</strain>
    </source>
</reference>
<evidence type="ECO:0000313" key="5">
    <source>
        <dbReference type="Proteomes" id="UP000648663"/>
    </source>
</evidence>
<dbReference type="EMBL" id="JAAMPA010000001">
    <property type="protein sequence ID" value="NIH66962.1"/>
    <property type="molecule type" value="Genomic_DNA"/>
</dbReference>
<evidence type="ECO:0000259" key="1">
    <source>
        <dbReference type="Pfam" id="PF07238"/>
    </source>
</evidence>
<reference evidence="2" key="4">
    <citation type="submission" date="2024-05" db="EMBL/GenBank/DDBJ databases">
        <authorList>
            <person name="Sun Q."/>
            <person name="Zhou Y."/>
        </authorList>
    </citation>
    <scope>NUCLEOTIDE SEQUENCE</scope>
    <source>
        <strain evidence="2">CGMCC 4.5581</strain>
    </source>
</reference>
<dbReference type="RefSeq" id="WP_166754465.1">
    <property type="nucleotide sequence ID" value="NZ_BAABJU010000001.1"/>
</dbReference>
<accession>A0A846LLH8</accession>